<dbReference type="PANTHER" id="PTHR43555:SF1">
    <property type="entry name" value="PHOSPHORIBOSYLFORMYLGLYCINAMIDINE SYNTHASE SUBUNIT PURL"/>
    <property type="match status" value="1"/>
</dbReference>
<reference evidence="3 4" key="1">
    <citation type="journal article" date="2015" name="MBio">
        <title>Genome-Resolved Metagenomic Analysis Reveals Roles for Candidate Phyla and Other Microbial Community Members in Biogeochemical Transformations in Oil Reservoirs.</title>
        <authorList>
            <person name="Hu P."/>
            <person name="Tom L."/>
            <person name="Singh A."/>
            <person name="Thomas B.C."/>
            <person name="Baker B.J."/>
            <person name="Piceno Y.M."/>
            <person name="Andersen G.L."/>
            <person name="Banfield J.F."/>
        </authorList>
    </citation>
    <scope>NUCLEOTIDE SEQUENCE [LARGE SCALE GENOMIC DNA]</scope>
    <source>
        <strain evidence="3">46_26</strain>
    </source>
</reference>
<dbReference type="InterPro" id="IPR031652">
    <property type="entry name" value="PurL_C"/>
</dbReference>
<dbReference type="SUPFAM" id="SSF56042">
    <property type="entry name" value="PurM C-terminal domain-like"/>
    <property type="match status" value="1"/>
</dbReference>
<dbReference type="GO" id="GO:0006189">
    <property type="term" value="P:'de novo' IMP biosynthetic process"/>
    <property type="evidence" value="ECO:0007669"/>
    <property type="project" value="InterPro"/>
</dbReference>
<dbReference type="PANTHER" id="PTHR43555">
    <property type="entry name" value="PHOSPHORIBOSYLFORMYLGLYCINAMIDINE SYNTHASE SUBUNIT PURL"/>
    <property type="match status" value="1"/>
</dbReference>
<dbReference type="GO" id="GO:0004642">
    <property type="term" value="F:phosphoribosylformylglycinamidine synthase activity"/>
    <property type="evidence" value="ECO:0007669"/>
    <property type="project" value="InterPro"/>
</dbReference>
<dbReference type="InterPro" id="IPR016188">
    <property type="entry name" value="PurM-like_N"/>
</dbReference>
<sequence>QYDYMVGTDTIITPGSGAALMRIKGTKVGYALTVHSRADLADIDPYWGTYIAVIEAARKIRAVGGRPLGITNGVNYGDPDIDPMRLAGVFLGLKRGAEELRIPVVSGNASLYNTFKGIAIPPTLIVGMLGKVEDIEKIPLRFKPSTLYAMGWPDFDPRREELLLRTIDYCLSKGYRVYSSSRLITETLKRKIEKEGLSLEIRKMPKLNKAHQMILVFADEPIETLAPPVMEVGRVC</sequence>
<comment type="caution">
    <text evidence="3">The sequence shown here is derived from an EMBL/GenBank/DDBJ whole genome shotgun (WGS) entry which is preliminary data.</text>
</comment>
<dbReference type="Pfam" id="PF16904">
    <property type="entry name" value="PurL_C"/>
    <property type="match status" value="1"/>
</dbReference>
<dbReference type="InterPro" id="IPR036921">
    <property type="entry name" value="PurM-like_N_sf"/>
</dbReference>
<dbReference type="InterPro" id="IPR038411">
    <property type="entry name" value="PurL_C_sf"/>
</dbReference>
<organism evidence="3 4">
    <name type="scientific">Thermotoga petrophila</name>
    <dbReference type="NCBI Taxonomy" id="93929"/>
    <lineage>
        <taxon>Bacteria</taxon>
        <taxon>Thermotogati</taxon>
        <taxon>Thermotogota</taxon>
        <taxon>Thermotogae</taxon>
        <taxon>Thermotogales</taxon>
        <taxon>Thermotogaceae</taxon>
        <taxon>Thermotoga</taxon>
    </lineage>
</organism>
<evidence type="ECO:0000259" key="1">
    <source>
        <dbReference type="Pfam" id="PF00586"/>
    </source>
</evidence>
<gene>
    <name evidence="3" type="ORF">XD57_1234</name>
</gene>
<dbReference type="Gene3D" id="3.30.70.1670">
    <property type="entry name" value="Formylglycinamide ribonucleotide amidotransferase, C-terminal domain"/>
    <property type="match status" value="1"/>
</dbReference>
<dbReference type="CDD" id="cd02204">
    <property type="entry name" value="PurL_repeat2"/>
    <property type="match status" value="1"/>
</dbReference>
<dbReference type="EMBL" id="LGFG01000113">
    <property type="protein sequence ID" value="KUK22662.1"/>
    <property type="molecule type" value="Genomic_DNA"/>
</dbReference>
<dbReference type="AlphaFoldDB" id="A0A101EPR6"/>
<protein>
    <submittedName>
        <fullName evidence="3">Phosphoribosylformylglycinamidine synthase 2</fullName>
    </submittedName>
</protein>
<feature type="domain" description="Phosphoribosylformylglycinamidine subunit PurL C-terminal" evidence="2">
    <location>
        <begin position="141"/>
        <end position="221"/>
    </location>
</feature>
<dbReference type="Pfam" id="PF00586">
    <property type="entry name" value="AIRS"/>
    <property type="match status" value="1"/>
</dbReference>
<dbReference type="Proteomes" id="UP000058636">
    <property type="component" value="Unassembled WGS sequence"/>
</dbReference>
<dbReference type="PATRIC" id="fig|93930.3.peg.246"/>
<dbReference type="InterPro" id="IPR036676">
    <property type="entry name" value="PurM-like_C_sf"/>
</dbReference>
<dbReference type="SUPFAM" id="SSF55326">
    <property type="entry name" value="PurM N-terminal domain-like"/>
    <property type="match status" value="1"/>
</dbReference>
<dbReference type="Gene3D" id="3.30.1330.10">
    <property type="entry name" value="PurM-like, N-terminal domain"/>
    <property type="match status" value="1"/>
</dbReference>
<name>A0A101EPR6_9THEM</name>
<proteinExistence type="predicted"/>
<evidence type="ECO:0000259" key="2">
    <source>
        <dbReference type="Pfam" id="PF16904"/>
    </source>
</evidence>
<feature type="domain" description="PurM-like N-terminal" evidence="1">
    <location>
        <begin position="18"/>
        <end position="132"/>
    </location>
</feature>
<accession>A0A101EPR6</accession>
<evidence type="ECO:0000313" key="3">
    <source>
        <dbReference type="EMBL" id="KUK22662.1"/>
    </source>
</evidence>
<evidence type="ECO:0000313" key="4">
    <source>
        <dbReference type="Proteomes" id="UP000058636"/>
    </source>
</evidence>
<feature type="non-terminal residue" evidence="3">
    <location>
        <position position="1"/>
    </location>
</feature>
<dbReference type="InterPro" id="IPR010074">
    <property type="entry name" value="PRibForGlyAmidine_synth_PurL"/>
</dbReference>